<proteinExistence type="predicted"/>
<accession>A0ACB9S0A0</accession>
<dbReference type="EMBL" id="CM042882">
    <property type="protein sequence ID" value="KAI4383058.1"/>
    <property type="molecule type" value="Genomic_DNA"/>
</dbReference>
<sequence length="212" mass="23228">MVGSKEKVCWICNRRFVNGRALGGHQKSHYALLPLPPKTEGLQSGAPSSSDLTLRLGAGNPIGRRSKRRRPAPARDVEAAPEETSGHKVISDNEAAGCLLMLWKGKNLKNKHSPGTSVIEDVAPTTEVLKLSSESSAANDDDDDDDYDFSKTFRCPYCDRTFGTPQGLGGHKRIHYRKPSESEQDSTSARVDGKTYTIDLNLMPEPEDSDED</sequence>
<evidence type="ECO:0000313" key="2">
    <source>
        <dbReference type="Proteomes" id="UP001057402"/>
    </source>
</evidence>
<keyword evidence="2" id="KW-1185">Reference proteome</keyword>
<evidence type="ECO:0000313" key="1">
    <source>
        <dbReference type="EMBL" id="KAI4383058.1"/>
    </source>
</evidence>
<reference evidence="2" key="1">
    <citation type="journal article" date="2023" name="Front. Plant Sci.">
        <title>Chromosomal-level genome assembly of Melastoma candidum provides insights into trichome evolution.</title>
        <authorList>
            <person name="Zhong Y."/>
            <person name="Wu W."/>
            <person name="Sun C."/>
            <person name="Zou P."/>
            <person name="Liu Y."/>
            <person name="Dai S."/>
            <person name="Zhou R."/>
        </authorList>
    </citation>
    <scope>NUCLEOTIDE SEQUENCE [LARGE SCALE GENOMIC DNA]</scope>
</reference>
<dbReference type="Proteomes" id="UP001057402">
    <property type="component" value="Chromosome 3"/>
</dbReference>
<organism evidence="1 2">
    <name type="scientific">Melastoma candidum</name>
    <dbReference type="NCBI Taxonomy" id="119954"/>
    <lineage>
        <taxon>Eukaryota</taxon>
        <taxon>Viridiplantae</taxon>
        <taxon>Streptophyta</taxon>
        <taxon>Embryophyta</taxon>
        <taxon>Tracheophyta</taxon>
        <taxon>Spermatophyta</taxon>
        <taxon>Magnoliopsida</taxon>
        <taxon>eudicotyledons</taxon>
        <taxon>Gunneridae</taxon>
        <taxon>Pentapetalae</taxon>
        <taxon>rosids</taxon>
        <taxon>malvids</taxon>
        <taxon>Myrtales</taxon>
        <taxon>Melastomataceae</taxon>
        <taxon>Melastomatoideae</taxon>
        <taxon>Melastomateae</taxon>
        <taxon>Melastoma</taxon>
    </lineage>
</organism>
<name>A0ACB9S0A0_9MYRT</name>
<protein>
    <submittedName>
        <fullName evidence="1">Uncharacterized protein</fullName>
    </submittedName>
</protein>
<comment type="caution">
    <text evidence="1">The sequence shown here is derived from an EMBL/GenBank/DDBJ whole genome shotgun (WGS) entry which is preliminary data.</text>
</comment>
<gene>
    <name evidence="1" type="ORF">MLD38_008939</name>
</gene>